<gene>
    <name evidence="3" type="ORF">BVRB_032030</name>
</gene>
<feature type="non-terminal residue" evidence="3">
    <location>
        <position position="1"/>
    </location>
</feature>
<evidence type="ECO:0000313" key="3">
    <source>
        <dbReference type="EMBL" id="KMS93383.1"/>
    </source>
</evidence>
<evidence type="ECO:0000256" key="1">
    <source>
        <dbReference type="SAM" id="Coils"/>
    </source>
</evidence>
<feature type="compositionally biased region" description="Basic and acidic residues" evidence="2">
    <location>
        <begin position="70"/>
        <end position="83"/>
    </location>
</feature>
<sequence length="142" mass="16554">NLEIGGFMRCDTASIACCDRVQHDPIQKRGRTCPLPTDPARMTQSDDEIDLSVLEDDPDDRVIRRKRTSPKPDSRNADPHDEFDLFLSRNRERQEQKARIESMLNESLQVEQTTQRELERIREEIAREEIVTSYSPTRCSNH</sequence>
<dbReference type="EMBL" id="KQ103318">
    <property type="protein sequence ID" value="KMS93383.1"/>
    <property type="molecule type" value="Genomic_DNA"/>
</dbReference>
<organism evidence="3 4">
    <name type="scientific">Beta vulgaris subsp. vulgaris</name>
    <name type="common">Beet</name>
    <dbReference type="NCBI Taxonomy" id="3555"/>
    <lineage>
        <taxon>Eukaryota</taxon>
        <taxon>Viridiplantae</taxon>
        <taxon>Streptophyta</taxon>
        <taxon>Embryophyta</taxon>
        <taxon>Tracheophyta</taxon>
        <taxon>Spermatophyta</taxon>
        <taxon>Magnoliopsida</taxon>
        <taxon>eudicotyledons</taxon>
        <taxon>Gunneridae</taxon>
        <taxon>Pentapetalae</taxon>
        <taxon>Caryophyllales</taxon>
        <taxon>Chenopodiaceae</taxon>
        <taxon>Betoideae</taxon>
        <taxon>Beta</taxon>
    </lineage>
</organism>
<evidence type="ECO:0000313" key="4">
    <source>
        <dbReference type="Proteomes" id="UP000035740"/>
    </source>
</evidence>
<proteinExistence type="predicted"/>
<keyword evidence="1" id="KW-0175">Coiled coil</keyword>
<feature type="coiled-coil region" evidence="1">
    <location>
        <begin position="104"/>
        <end position="131"/>
    </location>
</feature>
<dbReference type="AlphaFoldDB" id="A0A0J8B0E7"/>
<protein>
    <submittedName>
        <fullName evidence="3">Uncharacterized protein</fullName>
    </submittedName>
</protein>
<feature type="compositionally biased region" description="Acidic residues" evidence="2">
    <location>
        <begin position="45"/>
        <end position="59"/>
    </location>
</feature>
<accession>A0A0J8B0E7</accession>
<evidence type="ECO:0000256" key="2">
    <source>
        <dbReference type="SAM" id="MobiDB-lite"/>
    </source>
</evidence>
<name>A0A0J8B0E7_BETVV</name>
<reference evidence="3 4" key="1">
    <citation type="journal article" date="2014" name="Nature">
        <title>The genome of the recently domesticated crop plant sugar beet (Beta vulgaris).</title>
        <authorList>
            <person name="Dohm J.C."/>
            <person name="Minoche A.E."/>
            <person name="Holtgrawe D."/>
            <person name="Capella-Gutierrez S."/>
            <person name="Zakrzewski F."/>
            <person name="Tafer H."/>
            <person name="Rupp O."/>
            <person name="Sorensen T.R."/>
            <person name="Stracke R."/>
            <person name="Reinhardt R."/>
            <person name="Goesmann A."/>
            <person name="Kraft T."/>
            <person name="Schulz B."/>
            <person name="Stadler P.F."/>
            <person name="Schmidt T."/>
            <person name="Gabaldon T."/>
            <person name="Lehrach H."/>
            <person name="Weisshaar B."/>
            <person name="Himmelbauer H."/>
        </authorList>
    </citation>
    <scope>NUCLEOTIDE SEQUENCE [LARGE SCALE GENOMIC DNA]</scope>
    <source>
        <tissue evidence="3">Taproot</tissue>
    </source>
</reference>
<feature type="region of interest" description="Disordered" evidence="2">
    <location>
        <begin position="27"/>
        <end position="83"/>
    </location>
</feature>
<dbReference type="Proteomes" id="UP000035740">
    <property type="component" value="Unassembled WGS sequence"/>
</dbReference>
<dbReference type="Gramene" id="KMS93383">
    <property type="protein sequence ID" value="KMS93383"/>
    <property type="gene ID" value="BVRB_032030"/>
</dbReference>
<keyword evidence="4" id="KW-1185">Reference proteome</keyword>